<dbReference type="Gene3D" id="3.40.190.10">
    <property type="entry name" value="Periplasmic binding protein-like II"/>
    <property type="match status" value="2"/>
</dbReference>
<keyword evidence="1" id="KW-1003">Cell membrane</keyword>
<keyword evidence="3" id="KW-0472">Membrane</keyword>
<organism evidence="7 8">
    <name type="scientific">Cohnella zeiphila</name>
    <dbReference type="NCBI Taxonomy" id="2761120"/>
    <lineage>
        <taxon>Bacteria</taxon>
        <taxon>Bacillati</taxon>
        <taxon>Bacillota</taxon>
        <taxon>Bacilli</taxon>
        <taxon>Bacillales</taxon>
        <taxon>Paenibacillaceae</taxon>
        <taxon>Cohnella</taxon>
    </lineage>
</organism>
<proteinExistence type="predicted"/>
<feature type="chain" id="PRO_5039694838" evidence="6">
    <location>
        <begin position="28"/>
        <end position="528"/>
    </location>
</feature>
<comment type="caution">
    <text evidence="7">The sequence shown here is derived from an EMBL/GenBank/DDBJ whole genome shotgun (WGS) entry which is preliminary data.</text>
</comment>
<evidence type="ECO:0000256" key="3">
    <source>
        <dbReference type="ARBA" id="ARBA00023136"/>
    </source>
</evidence>
<reference evidence="7 8" key="1">
    <citation type="submission" date="2020-08" db="EMBL/GenBank/DDBJ databases">
        <title>Cohnella phylogeny.</title>
        <authorList>
            <person name="Dunlap C."/>
        </authorList>
    </citation>
    <scope>NUCLEOTIDE SEQUENCE [LARGE SCALE GENOMIC DNA]</scope>
    <source>
        <strain evidence="7 8">CBP 2801</strain>
    </source>
</reference>
<dbReference type="Proteomes" id="UP000564644">
    <property type="component" value="Unassembled WGS sequence"/>
</dbReference>
<evidence type="ECO:0000256" key="1">
    <source>
        <dbReference type="ARBA" id="ARBA00022475"/>
    </source>
</evidence>
<dbReference type="PROSITE" id="PS51257">
    <property type="entry name" value="PROKAR_LIPOPROTEIN"/>
    <property type="match status" value="1"/>
</dbReference>
<feature type="signal peptide" evidence="6">
    <location>
        <begin position="1"/>
        <end position="27"/>
    </location>
</feature>
<dbReference type="EMBL" id="JACJVO010000032">
    <property type="protein sequence ID" value="MBB6734118.1"/>
    <property type="molecule type" value="Genomic_DNA"/>
</dbReference>
<dbReference type="Pfam" id="PF13416">
    <property type="entry name" value="SBP_bac_8"/>
    <property type="match status" value="1"/>
</dbReference>
<accession>A0A7X0SUI0</accession>
<keyword evidence="8" id="KW-1185">Reference proteome</keyword>
<keyword evidence="2 6" id="KW-0732">Signal</keyword>
<dbReference type="PANTHER" id="PTHR43649">
    <property type="entry name" value="ARABINOSE-BINDING PROTEIN-RELATED"/>
    <property type="match status" value="1"/>
</dbReference>
<evidence type="ECO:0000256" key="4">
    <source>
        <dbReference type="ARBA" id="ARBA00023139"/>
    </source>
</evidence>
<evidence type="ECO:0000256" key="5">
    <source>
        <dbReference type="ARBA" id="ARBA00023288"/>
    </source>
</evidence>
<evidence type="ECO:0000313" key="7">
    <source>
        <dbReference type="EMBL" id="MBB6734118.1"/>
    </source>
</evidence>
<dbReference type="RefSeq" id="WP_185131771.1">
    <property type="nucleotide sequence ID" value="NZ_JACJVO010000032.1"/>
</dbReference>
<dbReference type="PANTHER" id="PTHR43649:SF33">
    <property type="entry name" value="POLYGALACTURONAN_RHAMNOGALACTURONAN-BINDING PROTEIN YTCQ"/>
    <property type="match status" value="1"/>
</dbReference>
<dbReference type="InterPro" id="IPR050490">
    <property type="entry name" value="Bact_solute-bd_prot1"/>
</dbReference>
<keyword evidence="4" id="KW-0564">Palmitate</keyword>
<name>A0A7X0SUI0_9BACL</name>
<evidence type="ECO:0000313" key="8">
    <source>
        <dbReference type="Proteomes" id="UP000564644"/>
    </source>
</evidence>
<evidence type="ECO:0000256" key="6">
    <source>
        <dbReference type="SAM" id="SignalP"/>
    </source>
</evidence>
<sequence>MGKGSSALKQFSSFLAVVTILSFILSACSNDKESSDGSAAPSGNPSKDLHILLSHSNAKYAMQVKDNDPYIKELSKLSGYNLNFEFLGHGNDFTQQMTVRFASGDLPDLIRTDSIDSTMHPGALENGVFADLTDLLDKYGQHIKASIPEEAWKSPRVSKDGKIFGIPTLSALPASRVVYIRQDWLDKLGMDTPVTLDDYLAYFEAVKREDMNGNGDPNDEYGFYVRENLIYSNLFFTEFGAEPGTWYYRDGQLQPGIIQPEIKDSLKFWKQLYDKGYINPNLFTNKASDWEAGIKQGKAGLWVHDVTNYNSNWGLPEFYVNQEGAKVSMIQSPEGPKGHGLSAQGDQIYFVWVVPAANGKAEEAIKFLDWAWSQEADDFFALGIEGNNYKVENGKPVWSLEDPANKDNDASVFYQLSINPRGDGRMSDRVLDVIPNSEAIKGGIETALKDVYPNDGLHMPTLEAFKNRPELVPGTGAGTLFLDMFSKVITGKEPLEPAFDKFVAEWRRRGGDEAIREATDWYRAFHNQ</sequence>
<keyword evidence="5" id="KW-0449">Lipoprotein</keyword>
<gene>
    <name evidence="7" type="ORF">H7C18_24655</name>
</gene>
<dbReference type="SUPFAM" id="SSF53850">
    <property type="entry name" value="Periplasmic binding protein-like II"/>
    <property type="match status" value="1"/>
</dbReference>
<dbReference type="AlphaFoldDB" id="A0A7X0SUI0"/>
<evidence type="ECO:0000256" key="2">
    <source>
        <dbReference type="ARBA" id="ARBA00022729"/>
    </source>
</evidence>
<protein>
    <submittedName>
        <fullName evidence="7">Extracellular solute-binding protein</fullName>
    </submittedName>
</protein>
<dbReference type="InterPro" id="IPR006059">
    <property type="entry name" value="SBP"/>
</dbReference>